<dbReference type="GO" id="GO:0017116">
    <property type="term" value="F:single-stranded DNA helicase activity"/>
    <property type="evidence" value="ECO:0007669"/>
    <property type="project" value="TreeGrafter"/>
</dbReference>
<proteinExistence type="inferred from homology"/>
<dbReference type="Proteomes" id="UP000242753">
    <property type="component" value="Chromosome I"/>
</dbReference>
<keyword evidence="7 11" id="KW-0067">ATP-binding</keyword>
<evidence type="ECO:0000313" key="14">
    <source>
        <dbReference type="Proteomes" id="UP000242753"/>
    </source>
</evidence>
<keyword evidence="10 11" id="KW-0413">Isomerase</keyword>
<comment type="similarity">
    <text evidence="11">Belongs to the RecD family.</text>
</comment>
<dbReference type="GO" id="GO:0008854">
    <property type="term" value="F:exodeoxyribonuclease V activity"/>
    <property type="evidence" value="ECO:0007669"/>
    <property type="project" value="InterPro"/>
</dbReference>
<keyword evidence="8 11" id="KW-0238">DNA-binding</keyword>
<dbReference type="InterPro" id="IPR049550">
    <property type="entry name" value="RecD_N"/>
</dbReference>
<dbReference type="RefSeq" id="WP_281263899.1">
    <property type="nucleotide sequence ID" value="NZ_LN774881.1"/>
</dbReference>
<comment type="catalytic activity">
    <reaction evidence="11">
        <text>ATP + H2O = ADP + phosphate + H(+)</text>
        <dbReference type="Rhea" id="RHEA:13065"/>
        <dbReference type="ChEBI" id="CHEBI:15377"/>
        <dbReference type="ChEBI" id="CHEBI:15378"/>
        <dbReference type="ChEBI" id="CHEBI:30616"/>
        <dbReference type="ChEBI" id="CHEBI:43474"/>
        <dbReference type="ChEBI" id="CHEBI:456216"/>
        <dbReference type="EC" id="5.6.2.3"/>
    </reaction>
</comment>
<dbReference type="GO" id="GO:0043139">
    <property type="term" value="F:5'-3' DNA helicase activity"/>
    <property type="evidence" value="ECO:0007669"/>
    <property type="project" value="UniProtKB-UniRule"/>
</dbReference>
<dbReference type="Gene3D" id="3.40.50.300">
    <property type="entry name" value="P-loop containing nucleotide triphosphate hydrolases"/>
    <property type="match status" value="3"/>
</dbReference>
<dbReference type="EC" id="5.6.2.3" evidence="11"/>
<keyword evidence="5 11" id="KW-0347">Helicase</keyword>
<dbReference type="Pfam" id="PF13245">
    <property type="entry name" value="AAA_19"/>
    <property type="match status" value="1"/>
</dbReference>
<accession>A0A0H5C4T3</accession>
<reference evidence="14" key="1">
    <citation type="submission" date="2015-01" db="EMBL/GenBank/DDBJ databases">
        <authorList>
            <person name="Manzano-Marin A."/>
            <person name="Manzano-Marin A."/>
        </authorList>
    </citation>
    <scope>NUCLEOTIDE SEQUENCE [LARGE SCALE GENOMIC DNA]</scope>
    <source>
        <strain evidence="14">obscurior</strain>
    </source>
</reference>
<sequence length="633" mass="73252">MEKFFFAAEELGLCRSLDIFFAKMLTKYLCSTKKEKNALMLASFCVSMYQGKGHVCFPIRFLTPEYIFEGDFLDLSEKMWKKSGVFSIKEWKTVLFSSSIVSNGMDIITPLILDNEKLYLYRIWKNECMVADFFSQSNVMFDFKKKVELSILLNKYFPQNDVCVKFVDWQKVAAAVAVTHRVSLICGGPGTGKTAIIAKLLMILLYFFSPLRIVMSAPTAKAALKMGESLYYFIHTLNLDNEQKKFFPNIGITLHSLFNMKRIFHEKLFYSNINFVDIDVLIIDEISMIDLNMMSIIISSLSSKIRVIFLGDRYQLPAIGIGSVLKDICQIYNFGYSFKRSKELCELTGFDISCNKKKRYFGFSDSICFLQRNYRFDESSGIAKLANYIKNGDYSTVLMLLKNNALKNVHYCFMENLNIYENMLNFSISVYKEYLFRIHKFDDPKIILTLFNKIRLLCVLKKGPFGMFDLNMHLEQLLCKLGFISYQKYGLCDNYIGRPIMILKNTPLLGLYNGDIGIVLSKSLEKEDFEVYFLLSNKKIKKVSYSILPKHETAFVTTVHKSQGLEFDNVILVLPNFVTPLLTRELLYTAVTRSKKCLTIYGTNNILRYAIRRKTVRISGLIERIKKNISFFR</sequence>
<keyword evidence="2 11" id="KW-0547">Nucleotide-binding</keyword>
<keyword evidence="9 11" id="KW-0234">DNA repair</keyword>
<evidence type="ECO:0000256" key="9">
    <source>
        <dbReference type="ARBA" id="ARBA00023204"/>
    </source>
</evidence>
<evidence type="ECO:0000256" key="5">
    <source>
        <dbReference type="ARBA" id="ARBA00022806"/>
    </source>
</evidence>
<keyword evidence="1 11" id="KW-0540">Nuclease</keyword>
<evidence type="ECO:0000256" key="1">
    <source>
        <dbReference type="ARBA" id="ARBA00022722"/>
    </source>
</evidence>
<dbReference type="Pfam" id="PF21185">
    <property type="entry name" value="RecD_N"/>
    <property type="match status" value="1"/>
</dbReference>
<evidence type="ECO:0000256" key="8">
    <source>
        <dbReference type="ARBA" id="ARBA00023125"/>
    </source>
</evidence>
<dbReference type="InterPro" id="IPR050534">
    <property type="entry name" value="Coronavir_polyprotein_1ab"/>
</dbReference>
<dbReference type="EMBL" id="LN774881">
    <property type="protein sequence ID" value="CEN31991.1"/>
    <property type="molecule type" value="Genomic_DNA"/>
</dbReference>
<dbReference type="InterPro" id="IPR027417">
    <property type="entry name" value="P-loop_NTPase"/>
</dbReference>
<dbReference type="InterPro" id="IPR006344">
    <property type="entry name" value="RecD"/>
</dbReference>
<evidence type="ECO:0000256" key="11">
    <source>
        <dbReference type="HAMAP-Rule" id="MF_01487"/>
    </source>
</evidence>
<organism evidence="13 14">
    <name type="scientific">Candidatus Westeberhardia cardiocondylae</name>
    <dbReference type="NCBI Taxonomy" id="1594731"/>
    <lineage>
        <taxon>Bacteria</taxon>
        <taxon>Pseudomonadati</taxon>
        <taxon>Pseudomonadota</taxon>
        <taxon>Gammaproteobacteria</taxon>
        <taxon>Enterobacterales</taxon>
        <taxon>Enterobacteriaceae</taxon>
        <taxon>ant endosymbionts</taxon>
        <taxon>Candidatus Westeberhardia</taxon>
    </lineage>
</organism>
<dbReference type="HAMAP" id="MF_01487">
    <property type="entry name" value="RecD"/>
    <property type="match status" value="1"/>
</dbReference>
<dbReference type="GO" id="GO:0016887">
    <property type="term" value="F:ATP hydrolysis activity"/>
    <property type="evidence" value="ECO:0007669"/>
    <property type="project" value="RHEA"/>
</dbReference>
<dbReference type="CDD" id="cd17933">
    <property type="entry name" value="DEXSc_RecD-like"/>
    <property type="match status" value="1"/>
</dbReference>
<keyword evidence="14" id="KW-1185">Reference proteome</keyword>
<dbReference type="InterPro" id="IPR003593">
    <property type="entry name" value="AAA+_ATPase"/>
</dbReference>
<dbReference type="InterPro" id="IPR027785">
    <property type="entry name" value="UvrD-like_helicase_C"/>
</dbReference>
<dbReference type="GO" id="GO:0000724">
    <property type="term" value="P:double-strand break repair via homologous recombination"/>
    <property type="evidence" value="ECO:0007669"/>
    <property type="project" value="UniProtKB-UniRule"/>
</dbReference>
<dbReference type="NCBIfam" id="TIGR01447">
    <property type="entry name" value="recD"/>
    <property type="match status" value="1"/>
</dbReference>
<comment type="function">
    <text evidence="11">A helicase/nuclease that prepares dsDNA breaks (DSB) for recombinational DNA repair. Binds to DSBs and unwinds DNA via a highly rapid and processive ATP-dependent bidirectional helicase activity. Unwinds dsDNA until it encounters a Chi (crossover hotspot instigator) sequence from the 3' direction. Cuts ssDNA a few nucleotides 3' to the Chi site. The properties and activities of the enzyme are changed at Chi. The Chi-altered holoenzyme produces a long 3'-ssDNA overhang and facilitates RecA-binding to the ssDNA for homologous DNA recombination and repair. Holoenzyme degrades any linearized DNA that is unable to undergo homologous recombination. In the holoenzyme this subunit has ssDNA-dependent ATPase and 5'-3' helicase activity. When added to pre-assembled RecBC greatly stimulates nuclease activity and augments holoenzyme processivity. Negatively regulates the RecA-loading ability of RecBCD.</text>
</comment>
<evidence type="ECO:0000313" key="13">
    <source>
        <dbReference type="EMBL" id="CEN31991.1"/>
    </source>
</evidence>
<dbReference type="GO" id="GO:0009338">
    <property type="term" value="C:exodeoxyribonuclease V complex"/>
    <property type="evidence" value="ECO:0007669"/>
    <property type="project" value="InterPro"/>
</dbReference>
<dbReference type="GO" id="GO:0005524">
    <property type="term" value="F:ATP binding"/>
    <property type="evidence" value="ECO:0007669"/>
    <property type="project" value="UniProtKB-UniRule"/>
</dbReference>
<protein>
    <recommendedName>
        <fullName evidence="11">RecBCD enzyme subunit RecD</fullName>
        <ecNumber evidence="11">5.6.2.3</ecNumber>
    </recommendedName>
    <alternativeName>
        <fullName evidence="11">DNA 5'-3' helicase subunit RecD</fullName>
    </alternativeName>
    <alternativeName>
        <fullName evidence="11">Exonuclease V subunit RecD</fullName>
        <shortName evidence="11">ExoV subunit RecD</shortName>
    </alternativeName>
    <alternativeName>
        <fullName evidence="11">Helicase/nuclease RecBCD subunit RecD</fullName>
    </alternativeName>
</protein>
<evidence type="ECO:0000256" key="6">
    <source>
        <dbReference type="ARBA" id="ARBA00022839"/>
    </source>
</evidence>
<dbReference type="KEGG" id="wca:WEOB_022"/>
<keyword evidence="4 11" id="KW-0378">Hydrolase</keyword>
<evidence type="ECO:0000256" key="2">
    <source>
        <dbReference type="ARBA" id="ARBA00022741"/>
    </source>
</evidence>
<feature type="binding site" evidence="11">
    <location>
        <begin position="187"/>
        <end position="194"/>
    </location>
    <ligand>
        <name>ATP</name>
        <dbReference type="ChEBI" id="CHEBI:30616"/>
    </ligand>
</feature>
<dbReference type="SUPFAM" id="SSF52540">
    <property type="entry name" value="P-loop containing nucleoside triphosphate hydrolases"/>
    <property type="match status" value="2"/>
</dbReference>
<name>A0A0H5C4T3_9ENTR</name>
<dbReference type="Pfam" id="PF13538">
    <property type="entry name" value="UvrD_C_2"/>
    <property type="match status" value="1"/>
</dbReference>
<evidence type="ECO:0000256" key="7">
    <source>
        <dbReference type="ARBA" id="ARBA00022840"/>
    </source>
</evidence>
<evidence type="ECO:0000256" key="3">
    <source>
        <dbReference type="ARBA" id="ARBA00022763"/>
    </source>
</evidence>
<keyword evidence="6 11" id="KW-0269">Exonuclease</keyword>
<keyword evidence="3 11" id="KW-0227">DNA damage</keyword>
<dbReference type="InterPro" id="IPR041851">
    <property type="entry name" value="RecD_N_sf"/>
</dbReference>
<evidence type="ECO:0000256" key="10">
    <source>
        <dbReference type="ARBA" id="ARBA00023235"/>
    </source>
</evidence>
<dbReference type="STRING" id="1594731.WEOB_022"/>
<comment type="subunit">
    <text evidence="11">Heterotrimer of RecB, RecC and RecD. All subunits contribute to DNA-binding.</text>
</comment>
<comment type="miscellaneous">
    <text evidence="11">In the RecBCD complex, RecB has a slow 3'-5' helicase, an exonuclease activity and loads RecA onto ssDNA, RecD has a fast 5'-3' helicase activity, while RecC stimulates the ATPase and processivity of the RecB helicase and contributes to recognition of the Chi site.</text>
</comment>
<evidence type="ECO:0000256" key="4">
    <source>
        <dbReference type="ARBA" id="ARBA00022801"/>
    </source>
</evidence>
<dbReference type="AlphaFoldDB" id="A0A0H5C4T3"/>
<gene>
    <name evidence="11 13" type="primary">recD</name>
    <name evidence="13" type="ORF">WEOB_022</name>
</gene>
<feature type="domain" description="AAA+ ATPase" evidence="12">
    <location>
        <begin position="179"/>
        <end position="335"/>
    </location>
</feature>
<dbReference type="PANTHER" id="PTHR43788:SF6">
    <property type="entry name" value="DNA HELICASE B"/>
    <property type="match status" value="1"/>
</dbReference>
<dbReference type="GO" id="GO:0003677">
    <property type="term" value="F:DNA binding"/>
    <property type="evidence" value="ECO:0007669"/>
    <property type="project" value="UniProtKB-UniRule"/>
</dbReference>
<dbReference type="SMART" id="SM00382">
    <property type="entry name" value="AAA"/>
    <property type="match status" value="1"/>
</dbReference>
<dbReference type="PANTHER" id="PTHR43788">
    <property type="entry name" value="DNA2/NAM7 HELICASE FAMILY MEMBER"/>
    <property type="match status" value="1"/>
</dbReference>
<dbReference type="Gene3D" id="1.10.10.1020">
    <property type="entry name" value="RecBCD complex, subunit RecD, N-terminal domain"/>
    <property type="match status" value="1"/>
</dbReference>
<dbReference type="CDD" id="cd18809">
    <property type="entry name" value="SF1_C_RecD"/>
    <property type="match status" value="1"/>
</dbReference>
<evidence type="ECO:0000259" key="12">
    <source>
        <dbReference type="SMART" id="SM00382"/>
    </source>
</evidence>
<dbReference type="PATRIC" id="fig|1594731.3.peg.20"/>